<dbReference type="Proteomes" id="UP000509704">
    <property type="component" value="Chromosome 1"/>
</dbReference>
<feature type="compositionally biased region" description="Basic and acidic residues" evidence="1">
    <location>
        <begin position="265"/>
        <end position="283"/>
    </location>
</feature>
<proteinExistence type="predicted"/>
<gene>
    <name evidence="2" type="ORF">HG535_0A01940</name>
</gene>
<dbReference type="GeneID" id="59233892"/>
<organism evidence="2 3">
    <name type="scientific">Zygotorulaspora mrakii</name>
    <name type="common">Zygosaccharomyces mrakii</name>
    <dbReference type="NCBI Taxonomy" id="42260"/>
    <lineage>
        <taxon>Eukaryota</taxon>
        <taxon>Fungi</taxon>
        <taxon>Dikarya</taxon>
        <taxon>Ascomycota</taxon>
        <taxon>Saccharomycotina</taxon>
        <taxon>Saccharomycetes</taxon>
        <taxon>Saccharomycetales</taxon>
        <taxon>Saccharomycetaceae</taxon>
        <taxon>Zygotorulaspora</taxon>
    </lineage>
</organism>
<name>A0A7H9AVC1_ZYGMR</name>
<keyword evidence="3" id="KW-1185">Reference proteome</keyword>
<dbReference type="EMBL" id="CP058604">
    <property type="protein sequence ID" value="QLG70256.1"/>
    <property type="molecule type" value="Genomic_DNA"/>
</dbReference>
<dbReference type="OrthoDB" id="4021219at2759"/>
<evidence type="ECO:0000256" key="1">
    <source>
        <dbReference type="SAM" id="MobiDB-lite"/>
    </source>
</evidence>
<accession>A0A7H9AVC1</accession>
<dbReference type="KEGG" id="zmk:HG535_0A01940"/>
<protein>
    <submittedName>
        <fullName evidence="2">Uncharacterized protein</fullName>
    </submittedName>
</protein>
<sequence length="413" mass="46388">MNQDGDYRDSIISVFKDGNHSVDDAAIRSLIDQQTSNANEVDVKNCELVLNVYIEFLKLEYFIEKTWDIKTLETSVVVKFESYSGGVDDTKTTFSGSKDDDTFYKDVALKCIRNCEKLSGRLTKCLNSLSNARNYIHSAQARLLEDPVTLLLEIWLTCNKKLKLLRNRIAGIFLRSKLLIIDHELETFREHLSDANIISSYRSFIKIFVEQLQDAEISGDQSMLDECLCVFLDIEAMFNSLHISMLQSQNKSLRDSLLTAEDQDQDHNFDRRDGSPTDFLCDHSRTSSMSTSTDLSCIMERTHLSKELPSLLAAFNNAKRLEQELENVRTVPKHFPLSASASALPPSLSPSNLMGISTEGGLPSTTLFKSKLMMMEQHKNLINQFTPPLSQGKAPLSSSGSGVLSNLYGISRP</sequence>
<feature type="region of interest" description="Disordered" evidence="1">
    <location>
        <begin position="264"/>
        <end position="283"/>
    </location>
</feature>
<evidence type="ECO:0000313" key="2">
    <source>
        <dbReference type="EMBL" id="QLG70256.1"/>
    </source>
</evidence>
<reference evidence="2 3" key="1">
    <citation type="submission" date="2020-07" db="EMBL/GenBank/DDBJ databases">
        <title>The yeast mating-type switching endonuclease HO is a domesticated member of an unorthodox homing genetic element family.</title>
        <authorList>
            <person name="Coughlan A.Y."/>
            <person name="Lombardi L."/>
            <person name="Braun-Galleani S."/>
            <person name="Martos A.R."/>
            <person name="Galeote V."/>
            <person name="Bigey F."/>
            <person name="Dequin S."/>
            <person name="Byrne K.P."/>
            <person name="Wolfe K.H."/>
        </authorList>
    </citation>
    <scope>NUCLEOTIDE SEQUENCE [LARGE SCALE GENOMIC DNA]</scope>
    <source>
        <strain evidence="2 3">NRRL Y-6702</strain>
    </source>
</reference>
<dbReference type="AlphaFoldDB" id="A0A7H9AVC1"/>
<evidence type="ECO:0000313" key="3">
    <source>
        <dbReference type="Proteomes" id="UP000509704"/>
    </source>
</evidence>
<dbReference type="RefSeq" id="XP_037141984.1">
    <property type="nucleotide sequence ID" value="XM_037286089.1"/>
</dbReference>